<evidence type="ECO:0000313" key="1">
    <source>
        <dbReference type="EMBL" id="RXH77542.1"/>
    </source>
</evidence>
<reference evidence="1 2" key="1">
    <citation type="submission" date="2018-10" db="EMBL/GenBank/DDBJ databases">
        <title>A high-quality apple genome assembly.</title>
        <authorList>
            <person name="Hu J."/>
        </authorList>
    </citation>
    <scope>NUCLEOTIDE SEQUENCE [LARGE SCALE GENOMIC DNA]</scope>
    <source>
        <strain evidence="2">cv. HFTH1</strain>
        <tissue evidence="1">Young leaf</tissue>
    </source>
</reference>
<keyword evidence="2" id="KW-1185">Reference proteome</keyword>
<dbReference type="Proteomes" id="UP000290289">
    <property type="component" value="Chromosome 14"/>
</dbReference>
<dbReference type="AlphaFoldDB" id="A0A498I5S0"/>
<organism evidence="1 2">
    <name type="scientific">Malus domestica</name>
    <name type="common">Apple</name>
    <name type="synonym">Pyrus malus</name>
    <dbReference type="NCBI Taxonomy" id="3750"/>
    <lineage>
        <taxon>Eukaryota</taxon>
        <taxon>Viridiplantae</taxon>
        <taxon>Streptophyta</taxon>
        <taxon>Embryophyta</taxon>
        <taxon>Tracheophyta</taxon>
        <taxon>Spermatophyta</taxon>
        <taxon>Magnoliopsida</taxon>
        <taxon>eudicotyledons</taxon>
        <taxon>Gunneridae</taxon>
        <taxon>Pentapetalae</taxon>
        <taxon>rosids</taxon>
        <taxon>fabids</taxon>
        <taxon>Rosales</taxon>
        <taxon>Rosaceae</taxon>
        <taxon>Amygdaloideae</taxon>
        <taxon>Maleae</taxon>
        <taxon>Malus</taxon>
    </lineage>
</organism>
<comment type="caution">
    <text evidence="1">The sequence shown here is derived from an EMBL/GenBank/DDBJ whole genome shotgun (WGS) entry which is preliminary data.</text>
</comment>
<name>A0A498I5S0_MALDO</name>
<sequence>MTLVLRELNPESNCTVKFTSVLSATSSDQVRWFFDHRQGNELEAWISLLFSQLKMLLDSTNVHYKTDASEIINSETQIE</sequence>
<evidence type="ECO:0000313" key="2">
    <source>
        <dbReference type="Proteomes" id="UP000290289"/>
    </source>
</evidence>
<protein>
    <submittedName>
        <fullName evidence="1">Uncharacterized protein</fullName>
    </submittedName>
</protein>
<accession>A0A498I5S0</accession>
<proteinExistence type="predicted"/>
<gene>
    <name evidence="1" type="ORF">DVH24_023816</name>
</gene>
<dbReference type="EMBL" id="RDQH01000340">
    <property type="protein sequence ID" value="RXH77542.1"/>
    <property type="molecule type" value="Genomic_DNA"/>
</dbReference>